<dbReference type="EMBL" id="JAUUIA010001109">
    <property type="protein sequence ID" value="MDP0971702.1"/>
    <property type="molecule type" value="Genomic_DNA"/>
</dbReference>
<name>A0AAW8AQG1_KLEPN</name>
<evidence type="ECO:0000313" key="1">
    <source>
        <dbReference type="EMBL" id="MDP0971702.1"/>
    </source>
</evidence>
<feature type="non-terminal residue" evidence="1">
    <location>
        <position position="1"/>
    </location>
</feature>
<dbReference type="AlphaFoldDB" id="A0AAW8AQG1"/>
<accession>A0AAW8AQG1</accession>
<reference evidence="1" key="1">
    <citation type="submission" date="2023-07" db="EMBL/GenBank/DDBJ databases">
        <authorList>
            <person name="Peng Z."/>
        </authorList>
    </citation>
    <scope>NUCLEOTIDE SEQUENCE</scope>
    <source>
        <strain evidence="1">KP219</strain>
    </source>
</reference>
<protein>
    <submittedName>
        <fullName evidence="1">Uncharacterized protein</fullName>
    </submittedName>
</protein>
<gene>
    <name evidence="1" type="ORF">Q6294_32695</name>
</gene>
<dbReference type="Proteomes" id="UP001244490">
    <property type="component" value="Unassembled WGS sequence"/>
</dbReference>
<dbReference type="RefSeq" id="WP_305202720.1">
    <property type="nucleotide sequence ID" value="NZ_JAUUIA010001109.1"/>
</dbReference>
<organism evidence="1 2">
    <name type="scientific">Klebsiella pneumoniae</name>
    <dbReference type="NCBI Taxonomy" id="573"/>
    <lineage>
        <taxon>Bacteria</taxon>
        <taxon>Pseudomonadati</taxon>
        <taxon>Pseudomonadota</taxon>
        <taxon>Gammaproteobacteria</taxon>
        <taxon>Enterobacterales</taxon>
        <taxon>Enterobacteriaceae</taxon>
        <taxon>Klebsiella/Raoultella group</taxon>
        <taxon>Klebsiella</taxon>
        <taxon>Klebsiella pneumoniae complex</taxon>
    </lineage>
</organism>
<comment type="caution">
    <text evidence="1">The sequence shown here is derived from an EMBL/GenBank/DDBJ whole genome shotgun (WGS) entry which is preliminary data.</text>
</comment>
<sequence>ENVPDNRAEAVGAQGDHRSVFRRGDTCVEVFRSRITDIDPFNGNVAPRTVKMVGKPYKCK</sequence>
<proteinExistence type="predicted"/>
<evidence type="ECO:0000313" key="2">
    <source>
        <dbReference type="Proteomes" id="UP001244490"/>
    </source>
</evidence>